<keyword evidence="1" id="KW-1185">Reference proteome</keyword>
<evidence type="ECO:0000313" key="1">
    <source>
        <dbReference type="Proteomes" id="UP001732780"/>
    </source>
</evidence>
<evidence type="ECO:0000313" key="2">
    <source>
        <dbReference type="RefSeq" id="XP_074208679.1"/>
    </source>
</evidence>
<gene>
    <name evidence="2" type="primary">LOC141574958</name>
</gene>
<accession>A0AC58PF67</accession>
<protein>
    <submittedName>
        <fullName evidence="2">Uncharacterized protein LOC141574958</fullName>
    </submittedName>
</protein>
<name>A0AC58PF67_CAMBA</name>
<reference evidence="2" key="1">
    <citation type="submission" date="2025-08" db="UniProtKB">
        <authorList>
            <consortium name="RefSeq"/>
        </authorList>
    </citation>
    <scope>IDENTIFICATION</scope>
    <source>
        <tissue evidence="2">Blood</tissue>
    </source>
</reference>
<sequence length="229" mass="25050">MLKRVKTETLEYNSPGEEWEKKVVTCRKRDPRSGKKKRSALAFGRRTATPAQPPHEALASRNLAGSTTVEPEPKRVPWRLLLLLSVPGTRPRRRRSSRTAPLPGVPRSVLETNRPSSATTRLRSRTGVLSLEQSRNASSRTPLALGEPASPLPPRQWLGQSSRKCAGEVGGPVKWKHRRSGSGAPGRAAVDGGGGIREMAWEELGFTGRAIAIRLQLTEVKKLGNIHLA</sequence>
<organism evidence="1 2">
    <name type="scientific">Camelus bactrianus</name>
    <name type="common">Bactrian camel</name>
    <dbReference type="NCBI Taxonomy" id="9837"/>
    <lineage>
        <taxon>Eukaryota</taxon>
        <taxon>Metazoa</taxon>
        <taxon>Chordata</taxon>
        <taxon>Craniata</taxon>
        <taxon>Vertebrata</taxon>
        <taxon>Euteleostomi</taxon>
        <taxon>Mammalia</taxon>
        <taxon>Eutheria</taxon>
        <taxon>Laurasiatheria</taxon>
        <taxon>Artiodactyla</taxon>
        <taxon>Tylopoda</taxon>
        <taxon>Camelidae</taxon>
        <taxon>Camelus</taxon>
    </lineage>
</organism>
<dbReference type="Proteomes" id="UP001732780">
    <property type="component" value="Chromosome 25"/>
</dbReference>
<proteinExistence type="predicted"/>
<dbReference type="RefSeq" id="XP_074208679.1">
    <property type="nucleotide sequence ID" value="XM_074352578.1"/>
</dbReference>